<keyword evidence="3" id="KW-1185">Reference proteome</keyword>
<organism evidence="2 3">
    <name type="scientific">Paenibacillus profundus</name>
    <dbReference type="NCBI Taxonomy" id="1173085"/>
    <lineage>
        <taxon>Bacteria</taxon>
        <taxon>Bacillati</taxon>
        <taxon>Bacillota</taxon>
        <taxon>Bacilli</taxon>
        <taxon>Bacillales</taxon>
        <taxon>Paenibacillaceae</taxon>
        <taxon>Paenibacillus</taxon>
    </lineage>
</organism>
<gene>
    <name evidence="2" type="ORF">LQV63_23320</name>
</gene>
<dbReference type="Proteomes" id="UP001199916">
    <property type="component" value="Unassembled WGS sequence"/>
</dbReference>
<evidence type="ECO:0000313" key="2">
    <source>
        <dbReference type="EMBL" id="MCE5172214.1"/>
    </source>
</evidence>
<reference evidence="2 3" key="1">
    <citation type="submission" date="2021-11" db="EMBL/GenBank/DDBJ databases">
        <title>Draft genome sequence of Paenibacillus profundus YoMME, a new Gram-positive bacteria with exoelectrogenic properties.</title>
        <authorList>
            <person name="Hubenova Y."/>
            <person name="Hubenova E."/>
            <person name="Manasiev Y."/>
            <person name="Peykov S."/>
            <person name="Mitov M."/>
        </authorList>
    </citation>
    <scope>NUCLEOTIDE SEQUENCE [LARGE SCALE GENOMIC DNA]</scope>
    <source>
        <strain evidence="2 3">YoMME</strain>
    </source>
</reference>
<comment type="caution">
    <text evidence="2">The sequence shown here is derived from an EMBL/GenBank/DDBJ whole genome shotgun (WGS) entry which is preliminary data.</text>
</comment>
<feature type="compositionally biased region" description="Basic and acidic residues" evidence="1">
    <location>
        <begin position="1"/>
        <end position="10"/>
    </location>
</feature>
<dbReference type="EMBL" id="JAJNBZ010000025">
    <property type="protein sequence ID" value="MCE5172214.1"/>
    <property type="molecule type" value="Genomic_DNA"/>
</dbReference>
<protein>
    <submittedName>
        <fullName evidence="2">Uncharacterized protein</fullName>
    </submittedName>
</protein>
<feature type="region of interest" description="Disordered" evidence="1">
    <location>
        <begin position="1"/>
        <end position="23"/>
    </location>
</feature>
<evidence type="ECO:0000313" key="3">
    <source>
        <dbReference type="Proteomes" id="UP001199916"/>
    </source>
</evidence>
<accession>A0ABS8YM08</accession>
<name>A0ABS8YM08_9BACL</name>
<proteinExistence type="predicted"/>
<sequence length="49" mass="5640">MQDVIKKAPIEGHPNPSVRDQRKPFIRLKIYHVRAGHAVEQIHSDIGKK</sequence>
<dbReference type="RefSeq" id="WP_233698455.1">
    <property type="nucleotide sequence ID" value="NZ_JAJNBZ010000025.1"/>
</dbReference>
<evidence type="ECO:0000256" key="1">
    <source>
        <dbReference type="SAM" id="MobiDB-lite"/>
    </source>
</evidence>